<name>A0ABD0WJW1_UMBPY</name>
<keyword evidence="1" id="KW-0479">Metal-binding</keyword>
<protein>
    <recommendedName>
        <fullName evidence="5">IBR domain-containing protein</fullName>
    </recommendedName>
</protein>
<reference evidence="6 7" key="1">
    <citation type="submission" date="2024-06" db="EMBL/GenBank/DDBJ databases">
        <authorList>
            <person name="Pan Q."/>
            <person name="Wen M."/>
            <person name="Jouanno E."/>
            <person name="Zahm M."/>
            <person name="Klopp C."/>
            <person name="Cabau C."/>
            <person name="Louis A."/>
            <person name="Berthelot C."/>
            <person name="Parey E."/>
            <person name="Roest Crollius H."/>
            <person name="Montfort J."/>
            <person name="Robinson-Rechavi M."/>
            <person name="Bouchez O."/>
            <person name="Lampietro C."/>
            <person name="Lopez Roques C."/>
            <person name="Donnadieu C."/>
            <person name="Postlethwait J."/>
            <person name="Bobe J."/>
            <person name="Verreycken H."/>
            <person name="Guiguen Y."/>
        </authorList>
    </citation>
    <scope>NUCLEOTIDE SEQUENCE [LARGE SCALE GENOMIC DNA]</scope>
    <source>
        <strain evidence="6">Up_M1</strain>
        <tissue evidence="6">Testis</tissue>
    </source>
</reference>
<gene>
    <name evidence="6" type="ORF">UPYG_G00238690</name>
</gene>
<keyword evidence="2" id="KW-0863">Zinc-finger</keyword>
<dbReference type="Pfam" id="PF01485">
    <property type="entry name" value="IBR"/>
    <property type="match status" value="1"/>
</dbReference>
<dbReference type="Proteomes" id="UP001557470">
    <property type="component" value="Unassembled WGS sequence"/>
</dbReference>
<keyword evidence="4" id="KW-0862">Zinc</keyword>
<dbReference type="GO" id="GO:0008270">
    <property type="term" value="F:zinc ion binding"/>
    <property type="evidence" value="ECO:0007669"/>
    <property type="project" value="UniProtKB-KW"/>
</dbReference>
<dbReference type="InterPro" id="IPR002867">
    <property type="entry name" value="IBR_dom"/>
</dbReference>
<accession>A0ABD0WJW1</accession>
<evidence type="ECO:0000256" key="3">
    <source>
        <dbReference type="ARBA" id="ARBA00022786"/>
    </source>
</evidence>
<organism evidence="6 7">
    <name type="scientific">Umbra pygmaea</name>
    <name type="common">Eastern mudminnow</name>
    <dbReference type="NCBI Taxonomy" id="75934"/>
    <lineage>
        <taxon>Eukaryota</taxon>
        <taxon>Metazoa</taxon>
        <taxon>Chordata</taxon>
        <taxon>Craniata</taxon>
        <taxon>Vertebrata</taxon>
        <taxon>Euteleostomi</taxon>
        <taxon>Actinopterygii</taxon>
        <taxon>Neopterygii</taxon>
        <taxon>Teleostei</taxon>
        <taxon>Protacanthopterygii</taxon>
        <taxon>Esociformes</taxon>
        <taxon>Umbridae</taxon>
        <taxon>Umbra</taxon>
    </lineage>
</organism>
<evidence type="ECO:0000313" key="6">
    <source>
        <dbReference type="EMBL" id="KAL0970203.1"/>
    </source>
</evidence>
<evidence type="ECO:0000256" key="1">
    <source>
        <dbReference type="ARBA" id="ARBA00022723"/>
    </source>
</evidence>
<evidence type="ECO:0000259" key="5">
    <source>
        <dbReference type="Pfam" id="PF01485"/>
    </source>
</evidence>
<feature type="domain" description="IBR" evidence="5">
    <location>
        <begin position="97"/>
        <end position="157"/>
    </location>
</feature>
<dbReference type="AlphaFoldDB" id="A0ABD0WJW1"/>
<keyword evidence="7" id="KW-1185">Reference proteome</keyword>
<sequence>MAQERCYDPRDTTLKFVNRKDDITGDDYESLRAEMSCGHAVTPESVKGWCSELLRRNQFIFTCPAEINGMTCGKEWPYHEVCKMALLTTKEMEEFELTMADLFLNLTGEIKKCPGCKSYVKRKNPSSLSVHCTMCSEIKGWLFIFCWQCLNQWKGPLPRADRCDNTNCTNEALELLRNCPETFINGQSWYMQPTVLCSS</sequence>
<evidence type="ECO:0000256" key="4">
    <source>
        <dbReference type="ARBA" id="ARBA00022833"/>
    </source>
</evidence>
<evidence type="ECO:0000313" key="7">
    <source>
        <dbReference type="Proteomes" id="UP001557470"/>
    </source>
</evidence>
<evidence type="ECO:0000256" key="2">
    <source>
        <dbReference type="ARBA" id="ARBA00022771"/>
    </source>
</evidence>
<comment type="caution">
    <text evidence="6">The sequence shown here is derived from an EMBL/GenBank/DDBJ whole genome shotgun (WGS) entry which is preliminary data.</text>
</comment>
<proteinExistence type="predicted"/>
<keyword evidence="3" id="KW-0833">Ubl conjugation pathway</keyword>
<dbReference type="EMBL" id="JAGEUA010000007">
    <property type="protein sequence ID" value="KAL0970203.1"/>
    <property type="molecule type" value="Genomic_DNA"/>
</dbReference>